<dbReference type="SMART" id="SM00448">
    <property type="entry name" value="REC"/>
    <property type="match status" value="1"/>
</dbReference>
<dbReference type="InterPro" id="IPR001789">
    <property type="entry name" value="Sig_transdc_resp-reg_receiver"/>
</dbReference>
<dbReference type="PANTHER" id="PTHR44591">
    <property type="entry name" value="STRESS RESPONSE REGULATOR PROTEIN 1"/>
    <property type="match status" value="1"/>
</dbReference>
<sequence length="122" mass="13776">MSKILIVEDDNILSKAIETALKEGKFKTMTAMDGEEALIKAREFKPDLILLDLIMPKKSGEEVLEELKKDEELKYIPVLVTTVKSEDASISRCVELGARGYFIKAQYTLDEILEQVKKVLAE</sequence>
<dbReference type="InterPro" id="IPR050595">
    <property type="entry name" value="Bact_response_regulator"/>
</dbReference>
<evidence type="ECO:0000313" key="6">
    <source>
        <dbReference type="Proteomes" id="UP000176300"/>
    </source>
</evidence>
<evidence type="ECO:0000256" key="3">
    <source>
        <dbReference type="PROSITE-ProRule" id="PRU00169"/>
    </source>
</evidence>
<proteinExistence type="predicted"/>
<dbReference type="InterPro" id="IPR011006">
    <property type="entry name" value="CheY-like_superfamily"/>
</dbReference>
<dbReference type="SUPFAM" id="SSF52172">
    <property type="entry name" value="CheY-like"/>
    <property type="match status" value="1"/>
</dbReference>
<keyword evidence="1 3" id="KW-0597">Phosphoprotein</keyword>
<evidence type="ECO:0000256" key="2">
    <source>
        <dbReference type="ARBA" id="ARBA00023012"/>
    </source>
</evidence>
<dbReference type="GO" id="GO:0000160">
    <property type="term" value="P:phosphorelay signal transduction system"/>
    <property type="evidence" value="ECO:0007669"/>
    <property type="project" value="UniProtKB-KW"/>
</dbReference>
<reference evidence="5 6" key="1">
    <citation type="journal article" date="2016" name="Nat. Commun.">
        <title>Thousands of microbial genomes shed light on interconnected biogeochemical processes in an aquifer system.</title>
        <authorList>
            <person name="Anantharaman K."/>
            <person name="Brown C.T."/>
            <person name="Hug L.A."/>
            <person name="Sharon I."/>
            <person name="Castelle C.J."/>
            <person name="Probst A.J."/>
            <person name="Thomas B.C."/>
            <person name="Singh A."/>
            <person name="Wilkins M.J."/>
            <person name="Karaoz U."/>
            <person name="Brodie E.L."/>
            <person name="Williams K.H."/>
            <person name="Hubbard S.S."/>
            <person name="Banfield J.F."/>
        </authorList>
    </citation>
    <scope>NUCLEOTIDE SEQUENCE [LARGE SCALE GENOMIC DNA]</scope>
</reference>
<dbReference type="Proteomes" id="UP000176300">
    <property type="component" value="Unassembled WGS sequence"/>
</dbReference>
<dbReference type="Pfam" id="PF00072">
    <property type="entry name" value="Response_reg"/>
    <property type="match status" value="1"/>
</dbReference>
<protein>
    <recommendedName>
        <fullName evidence="4">Response regulatory domain-containing protein</fullName>
    </recommendedName>
</protein>
<organism evidence="5 6">
    <name type="scientific">Candidatus Magasanikbacteria bacterium RIFOXYB1_FULL_40_15</name>
    <dbReference type="NCBI Taxonomy" id="1798697"/>
    <lineage>
        <taxon>Bacteria</taxon>
        <taxon>Candidatus Magasanikiibacteriota</taxon>
    </lineage>
</organism>
<dbReference type="PROSITE" id="PS50110">
    <property type="entry name" value="RESPONSE_REGULATORY"/>
    <property type="match status" value="1"/>
</dbReference>
<dbReference type="Gene3D" id="3.40.50.2300">
    <property type="match status" value="1"/>
</dbReference>
<dbReference type="STRING" id="1798697.A2373_00565"/>
<evidence type="ECO:0000256" key="1">
    <source>
        <dbReference type="ARBA" id="ARBA00022553"/>
    </source>
</evidence>
<dbReference type="EMBL" id="MFQS01000005">
    <property type="protein sequence ID" value="OGH84035.1"/>
    <property type="molecule type" value="Genomic_DNA"/>
</dbReference>
<evidence type="ECO:0000313" key="5">
    <source>
        <dbReference type="EMBL" id="OGH84035.1"/>
    </source>
</evidence>
<accession>A0A1F6NJM6</accession>
<keyword evidence="2" id="KW-0902">Two-component regulatory system</keyword>
<name>A0A1F6NJM6_9BACT</name>
<comment type="caution">
    <text evidence="5">The sequence shown here is derived from an EMBL/GenBank/DDBJ whole genome shotgun (WGS) entry which is preliminary data.</text>
</comment>
<feature type="modified residue" description="4-aspartylphosphate" evidence="3">
    <location>
        <position position="52"/>
    </location>
</feature>
<evidence type="ECO:0000259" key="4">
    <source>
        <dbReference type="PROSITE" id="PS50110"/>
    </source>
</evidence>
<feature type="domain" description="Response regulatory" evidence="4">
    <location>
        <begin position="3"/>
        <end position="119"/>
    </location>
</feature>
<gene>
    <name evidence="5" type="ORF">A2373_00565</name>
</gene>
<dbReference type="PANTHER" id="PTHR44591:SF14">
    <property type="entry name" value="PROTEIN PILG"/>
    <property type="match status" value="1"/>
</dbReference>
<dbReference type="AlphaFoldDB" id="A0A1F6NJM6"/>